<dbReference type="InterPro" id="IPR009040">
    <property type="entry name" value="Ferritin-like_diiron"/>
</dbReference>
<feature type="domain" description="Rubredoxin-like" evidence="3">
    <location>
        <begin position="129"/>
        <end position="162"/>
    </location>
</feature>
<dbReference type="PANTHER" id="PTHR33746:SF4">
    <property type="entry name" value="RUBRERYTHRIN"/>
    <property type="match status" value="1"/>
</dbReference>
<proteinExistence type="predicted"/>
<dbReference type="Gene3D" id="2.20.28.10">
    <property type="match status" value="1"/>
</dbReference>
<dbReference type="CDD" id="cd01041">
    <property type="entry name" value="Rubrerythrin"/>
    <property type="match status" value="1"/>
</dbReference>
<dbReference type="PANTHER" id="PTHR33746">
    <property type="entry name" value="RUBRERYTHRIN"/>
    <property type="match status" value="1"/>
</dbReference>
<dbReference type="Gene3D" id="1.20.1260.10">
    <property type="match status" value="1"/>
</dbReference>
<dbReference type="AlphaFoldDB" id="A0A9D1TP61"/>
<dbReference type="Pfam" id="PF02915">
    <property type="entry name" value="Rubrerythrin"/>
    <property type="match status" value="1"/>
</dbReference>
<evidence type="ECO:0000313" key="5">
    <source>
        <dbReference type="EMBL" id="HIW00049.1"/>
    </source>
</evidence>
<dbReference type="InterPro" id="IPR052753">
    <property type="entry name" value="Rbr2/Nigerythrin"/>
</dbReference>
<dbReference type="InterPro" id="IPR024934">
    <property type="entry name" value="Rubredoxin-like_dom"/>
</dbReference>
<protein>
    <submittedName>
        <fullName evidence="5">Rubrerythrin family protein</fullName>
    </submittedName>
</protein>
<dbReference type="PROSITE" id="PS50903">
    <property type="entry name" value="RUBREDOXIN_LIKE"/>
    <property type="match status" value="1"/>
</dbReference>
<dbReference type="PROSITE" id="PS50905">
    <property type="entry name" value="FERRITIN_LIKE"/>
    <property type="match status" value="1"/>
</dbReference>
<gene>
    <name evidence="5" type="ORF">H9894_02515</name>
</gene>
<dbReference type="InterPro" id="IPR048574">
    <property type="entry name" value="RUBY_RBDX"/>
</dbReference>
<organism evidence="5 6">
    <name type="scientific">Candidatus Desulfovibrio intestinipullorum</name>
    <dbReference type="NCBI Taxonomy" id="2838536"/>
    <lineage>
        <taxon>Bacteria</taxon>
        <taxon>Pseudomonadati</taxon>
        <taxon>Thermodesulfobacteriota</taxon>
        <taxon>Desulfovibrionia</taxon>
        <taxon>Desulfovibrionales</taxon>
        <taxon>Desulfovibrionaceae</taxon>
        <taxon>Desulfovibrio</taxon>
    </lineage>
</organism>
<evidence type="ECO:0000259" key="3">
    <source>
        <dbReference type="PROSITE" id="PS50903"/>
    </source>
</evidence>
<feature type="domain" description="Ferritin-like diiron" evidence="4">
    <location>
        <begin position="1"/>
        <end position="128"/>
    </location>
</feature>
<sequence length="163" mass="17629">MSKTQENLMAAFAGESQANRKYLAYAAVADKEGKAQIAKLFRAAAAAETIHAHAHLRNAGKIGDTAANLKDALEGETYEFTKMYPEMIKEAQAEGNAKVARYFDFANKVEEVHANLYKKAIEGASTFTGDYYICPVCGYTHEGPFEGACPVCGAKGSTFVKVD</sequence>
<reference evidence="5" key="1">
    <citation type="journal article" date="2021" name="PeerJ">
        <title>Extensive microbial diversity within the chicken gut microbiome revealed by metagenomics and culture.</title>
        <authorList>
            <person name="Gilroy R."/>
            <person name="Ravi A."/>
            <person name="Getino M."/>
            <person name="Pursley I."/>
            <person name="Horton D.L."/>
            <person name="Alikhan N.F."/>
            <person name="Baker D."/>
            <person name="Gharbi K."/>
            <person name="Hall N."/>
            <person name="Watson M."/>
            <person name="Adriaenssens E.M."/>
            <person name="Foster-Nyarko E."/>
            <person name="Jarju S."/>
            <person name="Secka A."/>
            <person name="Antonio M."/>
            <person name="Oren A."/>
            <person name="Chaudhuri R.R."/>
            <person name="La Ragione R."/>
            <person name="Hildebrand F."/>
            <person name="Pallen M.J."/>
        </authorList>
    </citation>
    <scope>NUCLEOTIDE SEQUENCE</scope>
    <source>
        <strain evidence="5">ChiHecec2B26-446</strain>
    </source>
</reference>
<evidence type="ECO:0000313" key="6">
    <source>
        <dbReference type="Proteomes" id="UP000886752"/>
    </source>
</evidence>
<reference evidence="5" key="2">
    <citation type="submission" date="2021-04" db="EMBL/GenBank/DDBJ databases">
        <authorList>
            <person name="Gilroy R."/>
        </authorList>
    </citation>
    <scope>NUCLEOTIDE SEQUENCE</scope>
    <source>
        <strain evidence="5">ChiHecec2B26-446</strain>
    </source>
</reference>
<dbReference type="Pfam" id="PF21349">
    <property type="entry name" value="RUBY_RBDX"/>
    <property type="match status" value="1"/>
</dbReference>
<evidence type="ECO:0000256" key="2">
    <source>
        <dbReference type="ARBA" id="ARBA00022982"/>
    </source>
</evidence>
<keyword evidence="2" id="KW-0249">Electron transport</keyword>
<dbReference type="EMBL" id="DXHV01000030">
    <property type="protein sequence ID" value="HIW00049.1"/>
    <property type="molecule type" value="Genomic_DNA"/>
</dbReference>
<dbReference type="SUPFAM" id="SSF57802">
    <property type="entry name" value="Rubredoxin-like"/>
    <property type="match status" value="1"/>
</dbReference>
<dbReference type="SUPFAM" id="SSF47240">
    <property type="entry name" value="Ferritin-like"/>
    <property type="match status" value="1"/>
</dbReference>
<dbReference type="InterPro" id="IPR009078">
    <property type="entry name" value="Ferritin-like_SF"/>
</dbReference>
<comment type="caution">
    <text evidence="5">The sequence shown here is derived from an EMBL/GenBank/DDBJ whole genome shotgun (WGS) entry which is preliminary data.</text>
</comment>
<keyword evidence="1" id="KW-0813">Transport</keyword>
<accession>A0A9D1TP61</accession>
<evidence type="ECO:0000259" key="4">
    <source>
        <dbReference type="PROSITE" id="PS50905"/>
    </source>
</evidence>
<evidence type="ECO:0000256" key="1">
    <source>
        <dbReference type="ARBA" id="ARBA00022448"/>
    </source>
</evidence>
<dbReference type="Proteomes" id="UP000886752">
    <property type="component" value="Unassembled WGS sequence"/>
</dbReference>
<name>A0A9D1TP61_9BACT</name>
<dbReference type="GO" id="GO:0016491">
    <property type="term" value="F:oxidoreductase activity"/>
    <property type="evidence" value="ECO:0007669"/>
    <property type="project" value="InterPro"/>
</dbReference>
<dbReference type="InterPro" id="IPR012347">
    <property type="entry name" value="Ferritin-like"/>
</dbReference>
<dbReference type="GO" id="GO:0005506">
    <property type="term" value="F:iron ion binding"/>
    <property type="evidence" value="ECO:0007669"/>
    <property type="project" value="InterPro"/>
</dbReference>
<dbReference type="InterPro" id="IPR003251">
    <property type="entry name" value="Rr_diiron-bd_dom"/>
</dbReference>